<evidence type="ECO:0000256" key="2">
    <source>
        <dbReference type="ARBA" id="ARBA00022630"/>
    </source>
</evidence>
<keyword evidence="2" id="KW-0285">Flavoprotein</keyword>
<dbReference type="Gene3D" id="3.30.465.10">
    <property type="match status" value="1"/>
</dbReference>
<dbReference type="InterPro" id="IPR051914">
    <property type="entry name" value="FAD-linked_OxidoTrans_Type4"/>
</dbReference>
<dbReference type="RefSeq" id="WP_038288602.1">
    <property type="nucleotide sequence ID" value="NZ_FOZC01000013.1"/>
</dbReference>
<name>A0A1I6JZC0_9FIRM</name>
<evidence type="ECO:0000313" key="7">
    <source>
        <dbReference type="Proteomes" id="UP000214760"/>
    </source>
</evidence>
<dbReference type="EMBL" id="FOZC01000013">
    <property type="protein sequence ID" value="SFR84307.1"/>
    <property type="molecule type" value="Genomic_DNA"/>
</dbReference>
<evidence type="ECO:0000256" key="4">
    <source>
        <dbReference type="ARBA" id="ARBA00023002"/>
    </source>
</evidence>
<dbReference type="GO" id="GO:0016491">
    <property type="term" value="F:oxidoreductase activity"/>
    <property type="evidence" value="ECO:0007669"/>
    <property type="project" value="UniProtKB-KW"/>
</dbReference>
<sequence>MEKNVTDKEADDLTNIRNDLLEIIKEEERVLTGEIPHEYLSDKLGRKEGTAQAVVLVKSTDEVSRILKYAYNRNIPVTPRGAGTNLVGSTVPDQGGIILDVSGMNRILSFDPDTLSVTVQPGVLLKDVQAYVEERGLFYPPDPGEKSASIGGNIATNAGGMRAVKYGVTRDYVRALEVVTADGKVLNVGSKNVKDTTGLSLKNLVIGSEGTLAVITGAVLRLVAKPEAQISIVVPYPDLRTGIESVLTLLRADLNPVAIEFMERKVVALGEKYTGIVYPRPDAGSYILLSFDGHKEIVEESVRKASDLARETGAMDFVVLNDREKSNAIWAVRGDLVNAVEAVSEQEPLDIVVPIDRTADFVEYVNALEVKNGIRLISFGHAGDGNVHLCVVRGDRDEETWEKDLDQVLTELYEEVRRMGGLISGEHGLGVSKRKYFFHETSKEIVDLMNRVKDAFDPKHILNDQKSYVR</sequence>
<dbReference type="GO" id="GO:0071949">
    <property type="term" value="F:FAD binding"/>
    <property type="evidence" value="ECO:0007669"/>
    <property type="project" value="InterPro"/>
</dbReference>
<dbReference type="AlphaFoldDB" id="A0A1I6JZC0"/>
<dbReference type="SUPFAM" id="SSF55103">
    <property type="entry name" value="FAD-linked oxidases, C-terminal domain"/>
    <property type="match status" value="1"/>
</dbReference>
<dbReference type="Pfam" id="PF01565">
    <property type="entry name" value="FAD_binding_4"/>
    <property type="match status" value="1"/>
</dbReference>
<protein>
    <submittedName>
        <fullName evidence="6">Glycolate oxidase</fullName>
    </submittedName>
</protein>
<dbReference type="InterPro" id="IPR004113">
    <property type="entry name" value="FAD-bd_oxidored_4_C"/>
</dbReference>
<dbReference type="InterPro" id="IPR016164">
    <property type="entry name" value="FAD-linked_Oxase-like_C"/>
</dbReference>
<dbReference type="Gene3D" id="1.10.45.10">
    <property type="entry name" value="Vanillyl-alcohol Oxidase, Chain A, domain 4"/>
    <property type="match status" value="1"/>
</dbReference>
<evidence type="ECO:0000256" key="1">
    <source>
        <dbReference type="ARBA" id="ARBA00001974"/>
    </source>
</evidence>
<dbReference type="PANTHER" id="PTHR42934">
    <property type="entry name" value="GLYCOLATE OXIDASE SUBUNIT GLCD"/>
    <property type="match status" value="1"/>
</dbReference>
<gene>
    <name evidence="6" type="ORF">SAMN02910262_02119</name>
</gene>
<feature type="domain" description="FAD-binding PCMH-type" evidence="5">
    <location>
        <begin position="47"/>
        <end position="225"/>
    </location>
</feature>
<dbReference type="PANTHER" id="PTHR42934:SF2">
    <property type="entry name" value="GLYCOLATE OXIDASE SUBUNIT GLCD"/>
    <property type="match status" value="1"/>
</dbReference>
<keyword evidence="3" id="KW-0274">FAD</keyword>
<evidence type="ECO:0000259" key="5">
    <source>
        <dbReference type="PROSITE" id="PS51387"/>
    </source>
</evidence>
<dbReference type="Proteomes" id="UP000214760">
    <property type="component" value="Unassembled WGS sequence"/>
</dbReference>
<dbReference type="InterPro" id="IPR006094">
    <property type="entry name" value="Oxid_FAD_bind_N"/>
</dbReference>
<keyword evidence="4" id="KW-0560">Oxidoreductase</keyword>
<accession>A0A1I6JZC0</accession>
<dbReference type="InterPro" id="IPR016171">
    <property type="entry name" value="Vanillyl_alc_oxidase_C-sub2"/>
</dbReference>
<dbReference type="SUPFAM" id="SSF56176">
    <property type="entry name" value="FAD-binding/transporter-associated domain-like"/>
    <property type="match status" value="1"/>
</dbReference>
<dbReference type="PROSITE" id="PS51387">
    <property type="entry name" value="FAD_PCMH"/>
    <property type="match status" value="1"/>
</dbReference>
<evidence type="ECO:0000256" key="3">
    <source>
        <dbReference type="ARBA" id="ARBA00022827"/>
    </source>
</evidence>
<dbReference type="Gene3D" id="3.30.70.2740">
    <property type="match status" value="1"/>
</dbReference>
<dbReference type="InterPro" id="IPR016166">
    <property type="entry name" value="FAD-bd_PCMH"/>
</dbReference>
<dbReference type="Pfam" id="PF02913">
    <property type="entry name" value="FAD-oxidase_C"/>
    <property type="match status" value="1"/>
</dbReference>
<proteinExistence type="predicted"/>
<evidence type="ECO:0000313" key="6">
    <source>
        <dbReference type="EMBL" id="SFR84307.1"/>
    </source>
</evidence>
<comment type="cofactor">
    <cofactor evidence="1">
        <name>FAD</name>
        <dbReference type="ChEBI" id="CHEBI:57692"/>
    </cofactor>
</comment>
<reference evidence="6 7" key="1">
    <citation type="submission" date="2016-10" db="EMBL/GenBank/DDBJ databases">
        <authorList>
            <person name="de Groot N.N."/>
        </authorList>
    </citation>
    <scope>NUCLEOTIDE SEQUENCE [LARGE SCALE GENOMIC DNA]</scope>
    <source>
        <strain evidence="6 7">F</strain>
    </source>
</reference>
<dbReference type="InterPro" id="IPR016169">
    <property type="entry name" value="FAD-bd_PCMH_sub2"/>
</dbReference>
<dbReference type="InterPro" id="IPR036318">
    <property type="entry name" value="FAD-bd_PCMH-like_sf"/>
</dbReference>
<organism evidence="6 7">
    <name type="scientific">[Clostridium] aminophilum</name>
    <dbReference type="NCBI Taxonomy" id="1526"/>
    <lineage>
        <taxon>Bacteria</taxon>
        <taxon>Bacillati</taxon>
        <taxon>Bacillota</taxon>
        <taxon>Clostridia</taxon>
        <taxon>Lachnospirales</taxon>
        <taxon>Lachnospiraceae</taxon>
    </lineage>
</organism>